<comment type="caution">
    <text evidence="1">The sequence shown here is derived from an EMBL/GenBank/DDBJ whole genome shotgun (WGS) entry which is preliminary data.</text>
</comment>
<name>A0ABT7UEH7_9FIRM</name>
<dbReference type="EMBL" id="JAUDCG010000062">
    <property type="protein sequence ID" value="MDM8158030.1"/>
    <property type="molecule type" value="Genomic_DNA"/>
</dbReference>
<evidence type="ECO:0000313" key="2">
    <source>
        <dbReference type="Proteomes" id="UP001529340"/>
    </source>
</evidence>
<reference evidence="2" key="2">
    <citation type="submission" date="2023-06" db="EMBL/GenBank/DDBJ databases">
        <title>Identification and characterization of horizontal gene transfer across gut microbiota members of farm animals based on homology search.</title>
        <authorList>
            <person name="Zeman M."/>
            <person name="Kubasova T."/>
            <person name="Jahodarova E."/>
            <person name="Nykrynova M."/>
            <person name="Rychlik I."/>
        </authorList>
    </citation>
    <scope>NUCLEOTIDE SEQUENCE [LARGE SCALE GENOMIC DNA]</scope>
    <source>
        <strain evidence="2">ET39</strain>
    </source>
</reference>
<gene>
    <name evidence="1" type="ORF">QUV96_10355</name>
</gene>
<reference evidence="1 2" key="1">
    <citation type="submission" date="2023-06" db="EMBL/GenBank/DDBJ databases">
        <title>Identification and characterization of horizontal gene transfer across gut microbiota members of farm animals based on homology search.</title>
        <authorList>
            <person name="Schwarzerova J."/>
            <person name="Nykrynova M."/>
            <person name="Jureckova K."/>
            <person name="Cejkova D."/>
            <person name="Rychlik I."/>
        </authorList>
    </citation>
    <scope>NUCLEOTIDE SEQUENCE [LARGE SCALE GENOMIC DNA]</scope>
    <source>
        <strain evidence="1 2">ET39</strain>
    </source>
</reference>
<reference evidence="1 2" key="3">
    <citation type="submission" date="2023-06" db="EMBL/GenBank/DDBJ databases">
        <authorList>
            <person name="Zeman M."/>
            <person name="Kubasova T."/>
            <person name="Jahodarova E."/>
            <person name="Nykrynova M."/>
            <person name="Rychlik I."/>
        </authorList>
    </citation>
    <scope>NUCLEOTIDE SEQUENCE [LARGE SCALE GENOMIC DNA]</scope>
    <source>
        <strain evidence="1 2">ET39</strain>
    </source>
</reference>
<dbReference type="Proteomes" id="UP001529340">
    <property type="component" value="Unassembled WGS sequence"/>
</dbReference>
<organism evidence="1 2">
    <name type="scientific">Amedibacillus dolichus</name>
    <dbReference type="NCBI Taxonomy" id="31971"/>
    <lineage>
        <taxon>Bacteria</taxon>
        <taxon>Bacillati</taxon>
        <taxon>Bacillota</taxon>
        <taxon>Erysipelotrichia</taxon>
        <taxon>Erysipelotrichales</taxon>
        <taxon>Erysipelotrichaceae</taxon>
        <taxon>Amedibacillus</taxon>
    </lineage>
</organism>
<keyword evidence="2" id="KW-1185">Reference proteome</keyword>
<protein>
    <submittedName>
        <fullName evidence="1">Uncharacterized protein</fullName>
    </submittedName>
</protein>
<dbReference type="RefSeq" id="WP_289608467.1">
    <property type="nucleotide sequence ID" value="NZ_JAUDCG010000062.1"/>
</dbReference>
<accession>A0ABT7UEH7</accession>
<proteinExistence type="predicted"/>
<sequence length="81" mass="9728">MKYQLNDIDSYMETIHKVYHLAVDCNDDRAKCGFVQSEIYNYDHGFMGKYYNFQELPEDIWITICAETKEYIQSKLDEIEL</sequence>
<evidence type="ECO:0000313" key="1">
    <source>
        <dbReference type="EMBL" id="MDM8158030.1"/>
    </source>
</evidence>